<feature type="domain" description="Cupin type-2" evidence="1">
    <location>
        <begin position="54"/>
        <end position="111"/>
    </location>
</feature>
<dbReference type="PANTHER" id="PTHR36440">
    <property type="entry name" value="PUTATIVE (AFU_ORTHOLOGUE AFUA_8G07350)-RELATED"/>
    <property type="match status" value="1"/>
</dbReference>
<dbReference type="InterPro" id="IPR014710">
    <property type="entry name" value="RmlC-like_jellyroll"/>
</dbReference>
<dbReference type="AlphaFoldDB" id="A0A7S0SQL3"/>
<dbReference type="PANTHER" id="PTHR36440:SF1">
    <property type="entry name" value="PUTATIVE (AFU_ORTHOLOGUE AFUA_8G07350)-RELATED"/>
    <property type="match status" value="1"/>
</dbReference>
<gene>
    <name evidence="2" type="ORF">CNEB1095_LOCUS611</name>
</gene>
<dbReference type="InterPro" id="IPR011051">
    <property type="entry name" value="RmlC_Cupin_sf"/>
</dbReference>
<protein>
    <recommendedName>
        <fullName evidence="1">Cupin type-2 domain-containing protein</fullName>
    </recommendedName>
</protein>
<name>A0A7S0SQL3_9STRA</name>
<evidence type="ECO:0000259" key="1">
    <source>
        <dbReference type="Pfam" id="PF07883"/>
    </source>
</evidence>
<dbReference type="InterPro" id="IPR013096">
    <property type="entry name" value="Cupin_2"/>
</dbReference>
<evidence type="ECO:0000313" key="2">
    <source>
        <dbReference type="EMBL" id="CAD8713964.1"/>
    </source>
</evidence>
<organism evidence="2">
    <name type="scientific">Chromulina nebulosa</name>
    <dbReference type="NCBI Taxonomy" id="96789"/>
    <lineage>
        <taxon>Eukaryota</taxon>
        <taxon>Sar</taxon>
        <taxon>Stramenopiles</taxon>
        <taxon>Ochrophyta</taxon>
        <taxon>Chrysophyceae</taxon>
        <taxon>Chromulinales</taxon>
        <taxon>Chromulinaceae</taxon>
        <taxon>Chromulina</taxon>
    </lineage>
</organism>
<dbReference type="EMBL" id="HBFD01000907">
    <property type="protein sequence ID" value="CAD8713964.1"/>
    <property type="molecule type" value="Transcribed_RNA"/>
</dbReference>
<dbReference type="Pfam" id="PF07883">
    <property type="entry name" value="Cupin_2"/>
    <property type="match status" value="1"/>
</dbReference>
<dbReference type="InterPro" id="IPR053146">
    <property type="entry name" value="QDO-like"/>
</dbReference>
<dbReference type="SUPFAM" id="SSF51182">
    <property type="entry name" value="RmlC-like cupins"/>
    <property type="match status" value="1"/>
</dbReference>
<accession>A0A7S0SQL3</accession>
<reference evidence="2" key="1">
    <citation type="submission" date="2021-01" db="EMBL/GenBank/DDBJ databases">
        <authorList>
            <person name="Corre E."/>
            <person name="Pelletier E."/>
            <person name="Niang G."/>
            <person name="Scheremetjew M."/>
            <person name="Finn R."/>
            <person name="Kale V."/>
            <person name="Holt S."/>
            <person name="Cochrane G."/>
            <person name="Meng A."/>
            <person name="Brown T."/>
            <person name="Cohen L."/>
        </authorList>
    </citation>
    <scope>NUCLEOTIDE SEQUENCE</scope>
    <source>
        <strain evidence="2">UTEXLB2642</strain>
    </source>
</reference>
<proteinExistence type="predicted"/>
<dbReference type="Gene3D" id="2.60.120.10">
    <property type="entry name" value="Jelly Rolls"/>
    <property type="match status" value="1"/>
</dbReference>
<sequence length="149" mass="16899">MSLCALCVRANEASLTGKNYAWKSDNAFVKVSCKDSCKAFTLVEDNLTTEFHLPKHIHKEHTETFYVVSGKVEFILEDRTEILVAGDTLHVPRSVPHEVKCVEPCKMLTIYEPGGLEDLFEAYLNMTPEEMSNPIKLKEIEDSYDSIKL</sequence>